<evidence type="ECO:0000256" key="1">
    <source>
        <dbReference type="SAM" id="Phobius"/>
    </source>
</evidence>
<feature type="transmembrane region" description="Helical" evidence="1">
    <location>
        <begin position="25"/>
        <end position="46"/>
    </location>
</feature>
<keyword evidence="3" id="KW-1185">Reference proteome</keyword>
<accession>A0ABQ2EK08</accession>
<protein>
    <recommendedName>
        <fullName evidence="4">DUF4333 domain-containing protein</fullName>
    </recommendedName>
</protein>
<proteinExistence type="predicted"/>
<reference evidence="3" key="1">
    <citation type="journal article" date="2019" name="Int. J. Syst. Evol. Microbiol.">
        <title>The Global Catalogue of Microorganisms (GCM) 10K type strain sequencing project: providing services to taxonomists for standard genome sequencing and annotation.</title>
        <authorList>
            <consortium name="The Broad Institute Genomics Platform"/>
            <consortium name="The Broad Institute Genome Sequencing Center for Infectious Disease"/>
            <person name="Wu L."/>
            <person name="Ma J."/>
        </authorList>
    </citation>
    <scope>NUCLEOTIDE SEQUENCE [LARGE SCALE GENOMIC DNA]</scope>
    <source>
        <strain evidence="3">JCM 30331</strain>
    </source>
</reference>
<evidence type="ECO:0000313" key="2">
    <source>
        <dbReference type="EMBL" id="GGK13964.1"/>
    </source>
</evidence>
<keyword evidence="1" id="KW-0472">Membrane</keyword>
<evidence type="ECO:0008006" key="4">
    <source>
        <dbReference type="Google" id="ProtNLM"/>
    </source>
</evidence>
<dbReference type="EMBL" id="BMPP01000001">
    <property type="protein sequence ID" value="GGK13964.1"/>
    <property type="molecule type" value="Genomic_DNA"/>
</dbReference>
<organism evidence="2 3">
    <name type="scientific">Deinococcus malanensis</name>
    <dbReference type="NCBI Taxonomy" id="1706855"/>
    <lineage>
        <taxon>Bacteria</taxon>
        <taxon>Thermotogati</taxon>
        <taxon>Deinococcota</taxon>
        <taxon>Deinococci</taxon>
        <taxon>Deinococcales</taxon>
        <taxon>Deinococcaceae</taxon>
        <taxon>Deinococcus</taxon>
    </lineage>
</organism>
<dbReference type="RefSeq" id="WP_189004041.1">
    <property type="nucleotide sequence ID" value="NZ_BMPP01000001.1"/>
</dbReference>
<dbReference type="Proteomes" id="UP000647587">
    <property type="component" value="Unassembled WGS sequence"/>
</dbReference>
<keyword evidence="1" id="KW-1133">Transmembrane helix</keyword>
<evidence type="ECO:0000313" key="3">
    <source>
        <dbReference type="Proteomes" id="UP000647587"/>
    </source>
</evidence>
<sequence length="116" mass="12401">MSQPPGVPQPRVVTPEERGRAMRTFMWIVVGFVAAIGIMVATLSVMGRGMRDYGQAAARAVQATRPASGTSLTRPCADVLNKAMPKGVVSCMVVVKDGQVTALLKVEGDKQYRVKP</sequence>
<comment type="caution">
    <text evidence="2">The sequence shown here is derived from an EMBL/GenBank/DDBJ whole genome shotgun (WGS) entry which is preliminary data.</text>
</comment>
<keyword evidence="1" id="KW-0812">Transmembrane</keyword>
<gene>
    <name evidence="2" type="ORF">GCM10008955_04150</name>
</gene>
<name>A0ABQ2EK08_9DEIO</name>